<protein>
    <submittedName>
        <fullName evidence="1">Uncharacterized protein</fullName>
    </submittedName>
</protein>
<dbReference type="EMBL" id="JBHUKR010000024">
    <property type="protein sequence ID" value="MFD2422070.1"/>
    <property type="molecule type" value="Genomic_DNA"/>
</dbReference>
<dbReference type="Proteomes" id="UP001597417">
    <property type="component" value="Unassembled WGS sequence"/>
</dbReference>
<comment type="caution">
    <text evidence="1">The sequence shown here is derived from an EMBL/GenBank/DDBJ whole genome shotgun (WGS) entry which is preliminary data.</text>
</comment>
<gene>
    <name evidence="1" type="ORF">ACFSXZ_37650</name>
</gene>
<proteinExistence type="predicted"/>
<dbReference type="RefSeq" id="WP_378270963.1">
    <property type="nucleotide sequence ID" value="NZ_JBHUKR010000024.1"/>
</dbReference>
<sequence length="78" mass="8489">MPGVLRDGQASGAPVSLRDHYERVEWVDADIQAPELPDEVVCPVVNLLTDLSLRRHGQAALLRALTRAERAPASISAF</sequence>
<name>A0ABW5G497_9PSEU</name>
<evidence type="ECO:0000313" key="1">
    <source>
        <dbReference type="EMBL" id="MFD2422070.1"/>
    </source>
</evidence>
<organism evidence="1 2">
    <name type="scientific">Amycolatopsis pigmentata</name>
    <dbReference type="NCBI Taxonomy" id="450801"/>
    <lineage>
        <taxon>Bacteria</taxon>
        <taxon>Bacillati</taxon>
        <taxon>Actinomycetota</taxon>
        <taxon>Actinomycetes</taxon>
        <taxon>Pseudonocardiales</taxon>
        <taxon>Pseudonocardiaceae</taxon>
        <taxon>Amycolatopsis</taxon>
    </lineage>
</organism>
<keyword evidence="2" id="KW-1185">Reference proteome</keyword>
<accession>A0ABW5G497</accession>
<evidence type="ECO:0000313" key="2">
    <source>
        <dbReference type="Proteomes" id="UP001597417"/>
    </source>
</evidence>
<reference evidence="2" key="1">
    <citation type="journal article" date="2019" name="Int. J. Syst. Evol. Microbiol.">
        <title>The Global Catalogue of Microorganisms (GCM) 10K type strain sequencing project: providing services to taxonomists for standard genome sequencing and annotation.</title>
        <authorList>
            <consortium name="The Broad Institute Genomics Platform"/>
            <consortium name="The Broad Institute Genome Sequencing Center for Infectious Disease"/>
            <person name="Wu L."/>
            <person name="Ma J."/>
        </authorList>
    </citation>
    <scope>NUCLEOTIDE SEQUENCE [LARGE SCALE GENOMIC DNA]</scope>
    <source>
        <strain evidence="2">CGMCC 4.7645</strain>
    </source>
</reference>